<dbReference type="InterPro" id="IPR016032">
    <property type="entry name" value="Sig_transdc_resp-reg_C-effctor"/>
</dbReference>
<proteinExistence type="predicted"/>
<evidence type="ECO:0000256" key="2">
    <source>
        <dbReference type="PROSITE-ProRule" id="PRU01091"/>
    </source>
</evidence>
<dbReference type="SUPFAM" id="SSF46894">
    <property type="entry name" value="C-terminal effector domain of the bipartite response regulators"/>
    <property type="match status" value="1"/>
</dbReference>
<feature type="domain" description="OmpR/PhoB-type" evidence="3">
    <location>
        <begin position="7"/>
        <end position="104"/>
    </location>
</feature>
<dbReference type="CDD" id="cd00383">
    <property type="entry name" value="trans_reg_C"/>
    <property type="match status" value="1"/>
</dbReference>
<evidence type="ECO:0000313" key="4">
    <source>
        <dbReference type="EMBL" id="UUR07595.1"/>
    </source>
</evidence>
<organism evidence="4 5">
    <name type="scientific">Sphingomonas glaciei</name>
    <dbReference type="NCBI Taxonomy" id="2938948"/>
    <lineage>
        <taxon>Bacteria</taxon>
        <taxon>Pseudomonadati</taxon>
        <taxon>Pseudomonadota</taxon>
        <taxon>Alphaproteobacteria</taxon>
        <taxon>Sphingomonadales</taxon>
        <taxon>Sphingomonadaceae</taxon>
        <taxon>Sphingomonas</taxon>
    </lineage>
</organism>
<evidence type="ECO:0000259" key="3">
    <source>
        <dbReference type="PROSITE" id="PS51755"/>
    </source>
</evidence>
<keyword evidence="1 2" id="KW-0238">DNA-binding</keyword>
<evidence type="ECO:0000313" key="5">
    <source>
        <dbReference type="Proteomes" id="UP000831921"/>
    </source>
</evidence>
<dbReference type="SUPFAM" id="SSF48452">
    <property type="entry name" value="TPR-like"/>
    <property type="match status" value="1"/>
</dbReference>
<dbReference type="Proteomes" id="UP000831921">
    <property type="component" value="Chromosome"/>
</dbReference>
<dbReference type="InterPro" id="IPR001867">
    <property type="entry name" value="OmpR/PhoB-type_DNA-bd"/>
</dbReference>
<dbReference type="Gene3D" id="1.25.40.10">
    <property type="entry name" value="Tetratricopeptide repeat domain"/>
    <property type="match status" value="1"/>
</dbReference>
<dbReference type="PROSITE" id="PS51755">
    <property type="entry name" value="OMPR_PHOB"/>
    <property type="match status" value="1"/>
</dbReference>
<sequence length="477" mass="52011">MPQEARQNSFSIGALRVNPRERILELDDRKLNLEPLVMRLLTVLADSAGQVVSRHSLFGHIWGAAMVGDDSLNRLVLTLRKALASFGSPVLIETVPGTGYALRIAAASATETEASGLTRAIQAAHDSWRLALPQPDFLCLEHLAAACRAEPADPRLWGWAALLYRHAAEYAAPHDIARFTHDCEEASRRALALDPSQPEALTALATLVPLIGNWGMARERLLSVLERHPDHPVASQDLATLEMATGRVREGKRIRDALLVRDSVAAVTSYKSVFQHWSVGDHAGMDRIAERAINLWPTHPAVWLVRLWTYAYTGRVEAALAMTTDDVPGPDTPPPMLGFLRTVLRGAAAADTMARHEEIRTASLAFAASGPAAALAALFALGLSDQCDAQFEVLQAYYFHEGPAPVPSHHTASELSLNEQHRRLTQVLFTPVLASARRDPRFLLLCKRIGLADYWKETGLTPDFLADAASPAKAMAG</sequence>
<dbReference type="RefSeq" id="WP_249503381.1">
    <property type="nucleotide sequence ID" value="NZ_CP097253.1"/>
</dbReference>
<gene>
    <name evidence="4" type="ORF">M1K48_11725</name>
</gene>
<protein>
    <submittedName>
        <fullName evidence="4">Winged helix-turn-helix domain-containing protein</fullName>
    </submittedName>
</protein>
<evidence type="ECO:0000256" key="1">
    <source>
        <dbReference type="ARBA" id="ARBA00023125"/>
    </source>
</evidence>
<accession>A0ABY5MSW0</accession>
<keyword evidence="5" id="KW-1185">Reference proteome</keyword>
<dbReference type="InterPro" id="IPR036388">
    <property type="entry name" value="WH-like_DNA-bd_sf"/>
</dbReference>
<name>A0ABY5MSW0_9SPHN</name>
<dbReference type="EMBL" id="CP097253">
    <property type="protein sequence ID" value="UUR07595.1"/>
    <property type="molecule type" value="Genomic_DNA"/>
</dbReference>
<feature type="DNA-binding region" description="OmpR/PhoB-type" evidence="2">
    <location>
        <begin position="7"/>
        <end position="104"/>
    </location>
</feature>
<dbReference type="Gene3D" id="1.10.10.10">
    <property type="entry name" value="Winged helix-like DNA-binding domain superfamily/Winged helix DNA-binding domain"/>
    <property type="match status" value="1"/>
</dbReference>
<dbReference type="InterPro" id="IPR011990">
    <property type="entry name" value="TPR-like_helical_dom_sf"/>
</dbReference>
<dbReference type="SMART" id="SM00862">
    <property type="entry name" value="Trans_reg_C"/>
    <property type="match status" value="1"/>
</dbReference>
<dbReference type="Pfam" id="PF00486">
    <property type="entry name" value="Trans_reg_C"/>
    <property type="match status" value="1"/>
</dbReference>
<reference evidence="4 5" key="1">
    <citation type="submission" date="2022-05" db="EMBL/GenBank/DDBJ databases">
        <title>S8-45 Sphingomonas ultraviolaceadurans.</title>
        <authorList>
            <person name="Liu Y."/>
        </authorList>
    </citation>
    <scope>NUCLEOTIDE SEQUENCE [LARGE SCALE GENOMIC DNA]</scope>
    <source>
        <strain evidence="4 5">S8-45</strain>
    </source>
</reference>